<evidence type="ECO:0000313" key="2">
    <source>
        <dbReference type="EMBL" id="PSN59661.1"/>
    </source>
</evidence>
<organism evidence="2 3">
    <name type="scientific">Corynespora cassiicola Philippines</name>
    <dbReference type="NCBI Taxonomy" id="1448308"/>
    <lineage>
        <taxon>Eukaryota</taxon>
        <taxon>Fungi</taxon>
        <taxon>Dikarya</taxon>
        <taxon>Ascomycota</taxon>
        <taxon>Pezizomycotina</taxon>
        <taxon>Dothideomycetes</taxon>
        <taxon>Pleosporomycetidae</taxon>
        <taxon>Pleosporales</taxon>
        <taxon>Corynesporascaceae</taxon>
        <taxon>Corynespora</taxon>
    </lineage>
</organism>
<feature type="region of interest" description="Disordered" evidence="1">
    <location>
        <begin position="80"/>
        <end position="177"/>
    </location>
</feature>
<feature type="region of interest" description="Disordered" evidence="1">
    <location>
        <begin position="190"/>
        <end position="212"/>
    </location>
</feature>
<gene>
    <name evidence="2" type="ORF">BS50DRAFT_228303</name>
</gene>
<evidence type="ECO:0000313" key="3">
    <source>
        <dbReference type="Proteomes" id="UP000240883"/>
    </source>
</evidence>
<proteinExistence type="predicted"/>
<dbReference type="EMBL" id="KZ678154">
    <property type="protein sequence ID" value="PSN59661.1"/>
    <property type="molecule type" value="Genomic_DNA"/>
</dbReference>
<feature type="region of interest" description="Disordered" evidence="1">
    <location>
        <begin position="21"/>
        <end position="43"/>
    </location>
</feature>
<dbReference type="AlphaFoldDB" id="A0A2T2N2K1"/>
<evidence type="ECO:0000256" key="1">
    <source>
        <dbReference type="SAM" id="MobiDB-lite"/>
    </source>
</evidence>
<keyword evidence="3" id="KW-1185">Reference proteome</keyword>
<accession>A0A2T2N2K1</accession>
<feature type="compositionally biased region" description="Polar residues" evidence="1">
    <location>
        <begin position="23"/>
        <end position="32"/>
    </location>
</feature>
<reference evidence="2 3" key="1">
    <citation type="journal article" date="2018" name="Front. Microbiol.">
        <title>Genome-Wide Analysis of Corynespora cassiicola Leaf Fall Disease Putative Effectors.</title>
        <authorList>
            <person name="Lopez D."/>
            <person name="Ribeiro S."/>
            <person name="Label P."/>
            <person name="Fumanal B."/>
            <person name="Venisse J.S."/>
            <person name="Kohler A."/>
            <person name="de Oliveira R.R."/>
            <person name="Labutti K."/>
            <person name="Lipzen A."/>
            <person name="Lail K."/>
            <person name="Bauer D."/>
            <person name="Ohm R.A."/>
            <person name="Barry K.W."/>
            <person name="Spatafora J."/>
            <person name="Grigoriev I.V."/>
            <person name="Martin F.M."/>
            <person name="Pujade-Renaud V."/>
        </authorList>
    </citation>
    <scope>NUCLEOTIDE SEQUENCE [LARGE SCALE GENOMIC DNA]</scope>
    <source>
        <strain evidence="2 3">Philippines</strain>
    </source>
</reference>
<feature type="compositionally biased region" description="Basic and acidic residues" evidence="1">
    <location>
        <begin position="196"/>
        <end position="205"/>
    </location>
</feature>
<protein>
    <submittedName>
        <fullName evidence="2">Uncharacterized protein</fullName>
    </submittedName>
</protein>
<sequence length="243" mass="25864">MPCVAHPSLLHDASAIALRQSKTRPSCDTGTAATWPRLQRAGEPTLRRSYQRPRLGYVSAADSSPVPSLYAPPHDGTYLCARRADDNDDGPRATSFSDQERCAPSSKSLSDTTNASDALDIATPPQATAPQPPDSRHGHCGSRHSPVSTRARHCSSEGAYTRRYTSNLPGQTIADRSASEPACRPACTCTNTTTTRGKEKADRRRGSPRGSQAFEVERLAAAASASSPCTTLATGVSTLLREI</sequence>
<dbReference type="Proteomes" id="UP000240883">
    <property type="component" value="Unassembled WGS sequence"/>
</dbReference>
<name>A0A2T2N2K1_CORCC</name>
<feature type="compositionally biased region" description="Polar residues" evidence="1">
    <location>
        <begin position="105"/>
        <end position="116"/>
    </location>
</feature>
<feature type="compositionally biased region" description="Basic and acidic residues" evidence="1">
    <location>
        <begin position="82"/>
        <end position="91"/>
    </location>
</feature>